<organism evidence="1 2">
    <name type="scientific">Stentor coeruleus</name>
    <dbReference type="NCBI Taxonomy" id="5963"/>
    <lineage>
        <taxon>Eukaryota</taxon>
        <taxon>Sar</taxon>
        <taxon>Alveolata</taxon>
        <taxon>Ciliophora</taxon>
        <taxon>Postciliodesmatophora</taxon>
        <taxon>Heterotrichea</taxon>
        <taxon>Heterotrichida</taxon>
        <taxon>Stentoridae</taxon>
        <taxon>Stentor</taxon>
    </lineage>
</organism>
<sequence>MLIRRFQSVYTRSLYETLKSEETVFEKQIKFFEFSKHMAKLEKLHAEDQQKQFFTEEKLKRIALASKEPVRDILLLYYKCREDYSSQLIVDCLEYMGKILKASDINPYSDLGVKELPSNWQFQQVMKDLSLALDGKEFIPPLYLARVSIALADIGYKDTEIVKKMLDAIRKQIEMPHEPPVRQIYKHHIYSGFQDSEEFKSHVSTLLEWKARGKQDPEPILKEIENFTESIHDIKYLQKNFASAIANITEQYYLLVSAHQTYDFLKNNDAVTLGLYHLQEVLVKAGILNPYELEDAENFENLEKLMQRAEKTFTIIVKDYFPYLAIPMVDTLYEATKEFSQYDIPDIEKPIVPNPNTVNAAVLGTFSIGLSKLMHLETACAKQQDYPNTGWGRRAKPSSHPLEEKNHLLIDLPYTNVWIHSKKFLVDVLPLARECAKNADLSSACNMLYGFGSAHVADEELFSNLSKRIQELKDDITDIDILAGGITGLGLAFRNPEAAEVLLKILGRHSELEDIGFPMLIRVIWSQCLFGLHAMPEFKKNFELLNNFELLTLNKADNEFFREVVLCFEHELKIPESILNQTIISAKTYGLTLMSHGIANYYNPLKPLLHKTGRFLMTQTLPEEEATRIHKKLRETDKQPLFKCDDLIAMSGHKVYMFLLADDGVYEKHVLGNMEMKSRICKFMNTRILPVPMYQIFTVDPFTPHINVNSFECLNDYVAQFIGLPKNHLEKFDHFSSEFVKLMREEYDPIHKENAAVVMLEEILGAYKVQSLARTKTTQSSYKQGLEEIKLQLFKCYHRYKELSKEGQKTLNTLAQEQSNEKSFLDLIKKINDEIEVPQEIKTDFWTAYRLNMHLPSPKSIATPDITDEVINQGFLMLSDYFHYRDWALEITAGFPMHTDMSLYEDDLFNNFFFIHRRQQIGCLPYPIHKTNSLNEHIKKETKIKAFLNNLKYELKRNFSDKAIIEKILGMKILEEVMKDHLNPAEAVRLILKRDPVAYTEFLHNQIKTREDTDHYAKFYREVYAKETLKKELFDKTLKNIKAVNKKRELDIMEKLQYNKEAIWKYTNTREAIDMNDPEEGIYMNPIFRQSFAYKADFRTLRKRVFDIREDPDFMKFDNDKDFLNFKKRKAEANLLKMRVLLKLHNNTPLSQIESEYLSEYKDALKVASINEAGSVMVPYNITSLKFSDLPDEDKLVYEGLHKVISPEEFKEYSLNEYLFELSHFIDDYLIRRLEFNIIEQKDLKDWGIPVDPTGGSKLKPLWKNKGLWWQNAAMDEYLWRKASDLSEKDKEDFLKLYGYHQNKSFMELVYWRMDTGSFKDLMEEAKGCDFKLRFVKQWWRRKVAERKNRLTIPDGKFALPDKQIFEYKKSEIAERAKVILKNQFDIEYDELNETGLNKLFLKLKNIINERGNNFDMDLFKVVYFHPKLNERVKEEMYAIAQNLKLEIYDGEYVFANPIRVRGDRLTEEISKEAWQKRIENASVNFLPQLIQKLLV</sequence>
<protein>
    <submittedName>
        <fullName evidence="1">Uncharacterized protein</fullName>
    </submittedName>
</protein>
<gene>
    <name evidence="1" type="ORF">SteCoe_18053</name>
</gene>
<name>A0A1R2BXY1_9CILI</name>
<proteinExistence type="predicted"/>
<evidence type="ECO:0000313" key="2">
    <source>
        <dbReference type="Proteomes" id="UP000187209"/>
    </source>
</evidence>
<accession>A0A1R2BXY1</accession>
<dbReference type="Proteomes" id="UP000187209">
    <property type="component" value="Unassembled WGS sequence"/>
</dbReference>
<comment type="caution">
    <text evidence="1">The sequence shown here is derived from an EMBL/GenBank/DDBJ whole genome shotgun (WGS) entry which is preliminary data.</text>
</comment>
<dbReference type="OrthoDB" id="312906at2759"/>
<evidence type="ECO:0000313" key="1">
    <source>
        <dbReference type="EMBL" id="OMJ81485.1"/>
    </source>
</evidence>
<reference evidence="1 2" key="1">
    <citation type="submission" date="2016-11" db="EMBL/GenBank/DDBJ databases">
        <title>The macronuclear genome of Stentor coeruleus: a giant cell with tiny introns.</title>
        <authorList>
            <person name="Slabodnick M."/>
            <person name="Ruby J.G."/>
            <person name="Reiff S.B."/>
            <person name="Swart E.C."/>
            <person name="Gosai S."/>
            <person name="Prabakaran S."/>
            <person name="Witkowska E."/>
            <person name="Larue G.E."/>
            <person name="Fisher S."/>
            <person name="Freeman R.M."/>
            <person name="Gunawardena J."/>
            <person name="Chu W."/>
            <person name="Stover N.A."/>
            <person name="Gregory B.D."/>
            <person name="Nowacki M."/>
            <person name="Derisi J."/>
            <person name="Roy S.W."/>
            <person name="Marshall W.F."/>
            <person name="Sood P."/>
        </authorList>
    </citation>
    <scope>NUCLEOTIDE SEQUENCE [LARGE SCALE GENOMIC DNA]</scope>
    <source>
        <strain evidence="1">WM001</strain>
    </source>
</reference>
<dbReference type="EMBL" id="MPUH01000379">
    <property type="protein sequence ID" value="OMJ81485.1"/>
    <property type="molecule type" value="Genomic_DNA"/>
</dbReference>
<keyword evidence="2" id="KW-1185">Reference proteome</keyword>